<evidence type="ECO:0000256" key="5">
    <source>
        <dbReference type="ARBA" id="ARBA00023136"/>
    </source>
</evidence>
<evidence type="ECO:0000313" key="12">
    <source>
        <dbReference type="Proteomes" id="UP000270219"/>
    </source>
</evidence>
<comment type="activity regulation">
    <text evidence="10">Na(+) is not transported, but it plays an essential structural role and its presence is essential for fluoride channel function.</text>
</comment>
<sequence length="125" mass="13859">MVYFWVGIAGAFGAILRYLIGVTFFTASSFPYATLFINLFGSYLLAVLTTRIFRKTTLPSHLTTAIGTGFVGSFTTFSALSVETVELFRNENLFLGFLYVFISITGGLIMSRLGFDMESEEVQKT</sequence>
<feature type="transmembrane region" description="Helical" evidence="10">
    <location>
        <begin position="32"/>
        <end position="50"/>
    </location>
</feature>
<dbReference type="GO" id="GO:0140114">
    <property type="term" value="P:cellular detoxification of fluoride"/>
    <property type="evidence" value="ECO:0007669"/>
    <property type="project" value="UniProtKB-UniRule"/>
</dbReference>
<keyword evidence="3 10" id="KW-0812">Transmembrane</keyword>
<gene>
    <name evidence="10 11" type="primary">crcB</name>
    <name evidence="10" type="synonym">fluC</name>
    <name evidence="11" type="ORF">D8M04_11535</name>
</gene>
<dbReference type="NCBIfam" id="TIGR00494">
    <property type="entry name" value="crcB"/>
    <property type="match status" value="1"/>
</dbReference>
<feature type="transmembrane region" description="Helical" evidence="10">
    <location>
        <begin position="5"/>
        <end position="26"/>
    </location>
</feature>
<dbReference type="PANTHER" id="PTHR28259">
    <property type="entry name" value="FLUORIDE EXPORT PROTEIN 1-RELATED"/>
    <property type="match status" value="1"/>
</dbReference>
<dbReference type="RefSeq" id="WP_121523058.1">
    <property type="nucleotide sequence ID" value="NZ_RCHR01000003.1"/>
</dbReference>
<dbReference type="AlphaFoldDB" id="A0A498DP17"/>
<evidence type="ECO:0000256" key="3">
    <source>
        <dbReference type="ARBA" id="ARBA00022692"/>
    </source>
</evidence>
<comment type="subcellular location">
    <subcellularLocation>
        <location evidence="1 10">Cell membrane</location>
        <topology evidence="1 10">Multi-pass membrane protein</topology>
    </subcellularLocation>
</comment>
<keyword evidence="4 10" id="KW-1133">Transmembrane helix</keyword>
<dbReference type="EMBL" id="RCHR01000003">
    <property type="protein sequence ID" value="RLL45472.1"/>
    <property type="molecule type" value="Genomic_DNA"/>
</dbReference>
<evidence type="ECO:0000256" key="4">
    <source>
        <dbReference type="ARBA" id="ARBA00022989"/>
    </source>
</evidence>
<dbReference type="HAMAP" id="MF_00454">
    <property type="entry name" value="FluC"/>
    <property type="match status" value="1"/>
</dbReference>
<comment type="caution">
    <text evidence="11">The sequence shown here is derived from an EMBL/GenBank/DDBJ whole genome shotgun (WGS) entry which is preliminary data.</text>
</comment>
<proteinExistence type="inferred from homology"/>
<name>A0A498DP17_9BACI</name>
<comment type="catalytic activity">
    <reaction evidence="8">
        <text>fluoride(in) = fluoride(out)</text>
        <dbReference type="Rhea" id="RHEA:76159"/>
        <dbReference type="ChEBI" id="CHEBI:17051"/>
    </reaction>
    <physiologicalReaction direction="left-to-right" evidence="8">
        <dbReference type="Rhea" id="RHEA:76160"/>
    </physiologicalReaction>
</comment>
<organism evidence="11 12">
    <name type="scientific">Oceanobacillus piezotolerans</name>
    <dbReference type="NCBI Taxonomy" id="2448030"/>
    <lineage>
        <taxon>Bacteria</taxon>
        <taxon>Bacillati</taxon>
        <taxon>Bacillota</taxon>
        <taxon>Bacilli</taxon>
        <taxon>Bacillales</taxon>
        <taxon>Bacillaceae</taxon>
        <taxon>Oceanobacillus</taxon>
    </lineage>
</organism>
<dbReference type="GO" id="GO:0062054">
    <property type="term" value="F:fluoride channel activity"/>
    <property type="evidence" value="ECO:0007669"/>
    <property type="project" value="UniProtKB-UniRule"/>
</dbReference>
<dbReference type="PANTHER" id="PTHR28259:SF1">
    <property type="entry name" value="FLUORIDE EXPORT PROTEIN 1-RELATED"/>
    <property type="match status" value="1"/>
</dbReference>
<keyword evidence="10" id="KW-0915">Sodium</keyword>
<keyword evidence="5 10" id="KW-0472">Membrane</keyword>
<dbReference type="Pfam" id="PF02537">
    <property type="entry name" value="CRCB"/>
    <property type="match status" value="1"/>
</dbReference>
<evidence type="ECO:0000256" key="2">
    <source>
        <dbReference type="ARBA" id="ARBA00022475"/>
    </source>
</evidence>
<feature type="binding site" evidence="10">
    <location>
        <position position="72"/>
    </location>
    <ligand>
        <name>Na(+)</name>
        <dbReference type="ChEBI" id="CHEBI:29101"/>
        <note>structural</note>
    </ligand>
</feature>
<evidence type="ECO:0000256" key="9">
    <source>
        <dbReference type="ARBA" id="ARBA00049940"/>
    </source>
</evidence>
<keyword evidence="12" id="KW-1185">Reference proteome</keyword>
<keyword evidence="6 10" id="KW-0407">Ion channel</keyword>
<dbReference type="GO" id="GO:0005886">
    <property type="term" value="C:plasma membrane"/>
    <property type="evidence" value="ECO:0007669"/>
    <property type="project" value="UniProtKB-SubCell"/>
</dbReference>
<protein>
    <recommendedName>
        <fullName evidence="10">Fluoride-specific ion channel FluC</fullName>
    </recommendedName>
</protein>
<dbReference type="Proteomes" id="UP000270219">
    <property type="component" value="Unassembled WGS sequence"/>
</dbReference>
<reference evidence="11 12" key="1">
    <citation type="submission" date="2018-10" db="EMBL/GenBank/DDBJ databases">
        <title>Oceanobacillus sp. YLB-02 draft genome.</title>
        <authorList>
            <person name="Yu L."/>
        </authorList>
    </citation>
    <scope>NUCLEOTIDE SEQUENCE [LARGE SCALE GENOMIC DNA]</scope>
    <source>
        <strain evidence="11 12">YLB-02</strain>
    </source>
</reference>
<evidence type="ECO:0000256" key="1">
    <source>
        <dbReference type="ARBA" id="ARBA00004651"/>
    </source>
</evidence>
<feature type="transmembrane region" description="Helical" evidence="10">
    <location>
        <begin position="62"/>
        <end position="82"/>
    </location>
</feature>
<evidence type="ECO:0000256" key="6">
    <source>
        <dbReference type="ARBA" id="ARBA00023303"/>
    </source>
</evidence>
<evidence type="ECO:0000256" key="7">
    <source>
        <dbReference type="ARBA" id="ARBA00035120"/>
    </source>
</evidence>
<keyword evidence="10" id="KW-0479">Metal-binding</keyword>
<dbReference type="InterPro" id="IPR003691">
    <property type="entry name" value="FluC"/>
</dbReference>
<accession>A0A498DP17</accession>
<feature type="binding site" evidence="10">
    <location>
        <position position="75"/>
    </location>
    <ligand>
        <name>Na(+)</name>
        <dbReference type="ChEBI" id="CHEBI:29101"/>
        <note>structural</note>
    </ligand>
</feature>
<keyword evidence="2 10" id="KW-1003">Cell membrane</keyword>
<keyword evidence="10" id="KW-0406">Ion transport</keyword>
<evidence type="ECO:0000313" key="11">
    <source>
        <dbReference type="EMBL" id="RLL45472.1"/>
    </source>
</evidence>
<keyword evidence="10" id="KW-0813">Transport</keyword>
<dbReference type="GO" id="GO:0046872">
    <property type="term" value="F:metal ion binding"/>
    <property type="evidence" value="ECO:0007669"/>
    <property type="project" value="UniProtKB-KW"/>
</dbReference>
<feature type="transmembrane region" description="Helical" evidence="10">
    <location>
        <begin position="94"/>
        <end position="115"/>
    </location>
</feature>
<evidence type="ECO:0000256" key="8">
    <source>
        <dbReference type="ARBA" id="ARBA00035585"/>
    </source>
</evidence>
<comment type="similarity">
    <text evidence="7 10">Belongs to the fluoride channel Fluc/FEX (TC 1.A.43) family.</text>
</comment>
<evidence type="ECO:0000256" key="10">
    <source>
        <dbReference type="HAMAP-Rule" id="MF_00454"/>
    </source>
</evidence>
<comment type="function">
    <text evidence="9 10">Fluoride-specific ion channel. Important for reducing fluoride concentration in the cell, thus reducing its toxicity.</text>
</comment>
<dbReference type="OrthoDB" id="9799631at2"/>